<comment type="similarity">
    <text evidence="2">Belongs to the actin-binding proteins ADF family. Twinfilin subfamily.</text>
</comment>
<dbReference type="PANTHER" id="PTHR13759:SF1">
    <property type="entry name" value="TWINFILIN"/>
    <property type="match status" value="1"/>
</dbReference>
<evidence type="ECO:0000256" key="2">
    <source>
        <dbReference type="ARBA" id="ARBA00009557"/>
    </source>
</evidence>
<evidence type="ECO:0000256" key="5">
    <source>
        <dbReference type="ARBA" id="ARBA00023203"/>
    </source>
</evidence>
<evidence type="ECO:0000259" key="8">
    <source>
        <dbReference type="PROSITE" id="PS51263"/>
    </source>
</evidence>
<gene>
    <name evidence="9" type="ORF">P280DRAFT_481918</name>
</gene>
<evidence type="ECO:0000313" key="10">
    <source>
        <dbReference type="Proteomes" id="UP000799753"/>
    </source>
</evidence>
<evidence type="ECO:0000256" key="1">
    <source>
        <dbReference type="ARBA" id="ARBA00004245"/>
    </source>
</evidence>
<keyword evidence="10" id="KW-1185">Reference proteome</keyword>
<dbReference type="Pfam" id="PF00241">
    <property type="entry name" value="Cofilin_ADF"/>
    <property type="match status" value="1"/>
</dbReference>
<dbReference type="InterPro" id="IPR029006">
    <property type="entry name" value="ADF-H/Gelsolin-like_dom_sf"/>
</dbReference>
<dbReference type="GO" id="GO:0030042">
    <property type="term" value="P:actin filament depolymerization"/>
    <property type="evidence" value="ECO:0007669"/>
    <property type="project" value="TreeGrafter"/>
</dbReference>
<dbReference type="AlphaFoldDB" id="A0A6A6RVW8"/>
<dbReference type="GO" id="GO:0003785">
    <property type="term" value="F:actin monomer binding"/>
    <property type="evidence" value="ECO:0007669"/>
    <property type="project" value="TreeGrafter"/>
</dbReference>
<dbReference type="Proteomes" id="UP000799753">
    <property type="component" value="Unassembled WGS sequence"/>
</dbReference>
<name>A0A6A6RVW8_9PLEO</name>
<dbReference type="PROSITE" id="PS51263">
    <property type="entry name" value="ADF_H"/>
    <property type="match status" value="1"/>
</dbReference>
<evidence type="ECO:0000256" key="6">
    <source>
        <dbReference type="ARBA" id="ARBA00023212"/>
    </source>
</evidence>
<comment type="subcellular location">
    <subcellularLocation>
        <location evidence="1">Cytoplasm</location>
        <location evidence="1">Cytoskeleton</location>
    </subcellularLocation>
</comment>
<feature type="domain" description="ADF-H" evidence="8">
    <location>
        <begin position="175"/>
        <end position="306"/>
    </location>
</feature>
<sequence>MEYSSTVLEAFSAFISNPSLFALPLTLSENVLQHASAVTYPDKAQYSFQQALNRLDDVLNPRTALYLLLRRNNSLVVVTYTPYRADANAKKFLIDNRSHLINKLGEEHFSTSIICKEIGEIADARSWNERDGEGSAWGDQTHEDGAACKFGDASNAEKTEVRDLGFRKNQCRLCDRRMKNNIDDDALEALTEVKNAGDCVQLSVDIATEVLKLNFQFTQRTPSQVAFKLPTDRPSFTFYRHISNKQLYFIFCSPDCASVKERMKHTMAIPGLVNIIMKDMGVEVDQKIEIHDPEDLTFEGKNERIGKFRSMYLRNEVVGTESRWEDNPTA</sequence>
<dbReference type="PANTHER" id="PTHR13759">
    <property type="entry name" value="TWINFILIN"/>
    <property type="match status" value="1"/>
</dbReference>
<evidence type="ECO:0000256" key="7">
    <source>
        <dbReference type="ARBA" id="ARBA00038532"/>
    </source>
</evidence>
<dbReference type="InterPro" id="IPR028458">
    <property type="entry name" value="Twinfilin"/>
</dbReference>
<protein>
    <recommendedName>
        <fullName evidence="8">ADF-H domain-containing protein</fullName>
    </recommendedName>
</protein>
<dbReference type="SUPFAM" id="SSF55753">
    <property type="entry name" value="Actin depolymerizing proteins"/>
    <property type="match status" value="1"/>
</dbReference>
<dbReference type="GO" id="GO:0005737">
    <property type="term" value="C:cytoplasm"/>
    <property type="evidence" value="ECO:0007669"/>
    <property type="project" value="TreeGrafter"/>
</dbReference>
<keyword evidence="5" id="KW-0009">Actin-binding</keyword>
<comment type="subunit">
    <text evidence="7">Interacts with G-actin; ADP-actin form.</text>
</comment>
<dbReference type="OrthoDB" id="10006997at2759"/>
<dbReference type="GO" id="GO:0051016">
    <property type="term" value="P:barbed-end actin filament capping"/>
    <property type="evidence" value="ECO:0007669"/>
    <property type="project" value="TreeGrafter"/>
</dbReference>
<proteinExistence type="inferred from homology"/>
<dbReference type="EMBL" id="MU006789">
    <property type="protein sequence ID" value="KAF2638563.1"/>
    <property type="molecule type" value="Genomic_DNA"/>
</dbReference>
<dbReference type="SMART" id="SM00102">
    <property type="entry name" value="ADF"/>
    <property type="match status" value="1"/>
</dbReference>
<reference evidence="9" key="1">
    <citation type="journal article" date="2020" name="Stud. Mycol.">
        <title>101 Dothideomycetes genomes: a test case for predicting lifestyles and emergence of pathogens.</title>
        <authorList>
            <person name="Haridas S."/>
            <person name="Albert R."/>
            <person name="Binder M."/>
            <person name="Bloem J."/>
            <person name="Labutti K."/>
            <person name="Salamov A."/>
            <person name="Andreopoulos B."/>
            <person name="Baker S."/>
            <person name="Barry K."/>
            <person name="Bills G."/>
            <person name="Bluhm B."/>
            <person name="Cannon C."/>
            <person name="Castanera R."/>
            <person name="Culley D."/>
            <person name="Daum C."/>
            <person name="Ezra D."/>
            <person name="Gonzalez J."/>
            <person name="Henrissat B."/>
            <person name="Kuo A."/>
            <person name="Liang C."/>
            <person name="Lipzen A."/>
            <person name="Lutzoni F."/>
            <person name="Magnuson J."/>
            <person name="Mondo S."/>
            <person name="Nolan M."/>
            <person name="Ohm R."/>
            <person name="Pangilinan J."/>
            <person name="Park H.-J."/>
            <person name="Ramirez L."/>
            <person name="Alfaro M."/>
            <person name="Sun H."/>
            <person name="Tritt A."/>
            <person name="Yoshinaga Y."/>
            <person name="Zwiers L.-H."/>
            <person name="Turgeon B."/>
            <person name="Goodwin S."/>
            <person name="Spatafora J."/>
            <person name="Crous P."/>
            <person name="Grigoriev I."/>
        </authorList>
    </citation>
    <scope>NUCLEOTIDE SEQUENCE</scope>
    <source>
        <strain evidence="9">CBS 473.64</strain>
    </source>
</reference>
<keyword evidence="4" id="KW-0677">Repeat</keyword>
<accession>A0A6A6RVW8</accession>
<evidence type="ECO:0000313" key="9">
    <source>
        <dbReference type="EMBL" id="KAF2638563.1"/>
    </source>
</evidence>
<dbReference type="GO" id="GO:0005884">
    <property type="term" value="C:actin filament"/>
    <property type="evidence" value="ECO:0007669"/>
    <property type="project" value="TreeGrafter"/>
</dbReference>
<dbReference type="GO" id="GO:0051015">
    <property type="term" value="F:actin filament binding"/>
    <property type="evidence" value="ECO:0007669"/>
    <property type="project" value="TreeGrafter"/>
</dbReference>
<evidence type="ECO:0000256" key="3">
    <source>
        <dbReference type="ARBA" id="ARBA00022490"/>
    </source>
</evidence>
<keyword evidence="6" id="KW-0206">Cytoskeleton</keyword>
<keyword evidence="3" id="KW-0963">Cytoplasm</keyword>
<dbReference type="Gene3D" id="3.40.20.10">
    <property type="entry name" value="Severin"/>
    <property type="match status" value="1"/>
</dbReference>
<organism evidence="9 10">
    <name type="scientific">Massarina eburnea CBS 473.64</name>
    <dbReference type="NCBI Taxonomy" id="1395130"/>
    <lineage>
        <taxon>Eukaryota</taxon>
        <taxon>Fungi</taxon>
        <taxon>Dikarya</taxon>
        <taxon>Ascomycota</taxon>
        <taxon>Pezizomycotina</taxon>
        <taxon>Dothideomycetes</taxon>
        <taxon>Pleosporomycetidae</taxon>
        <taxon>Pleosporales</taxon>
        <taxon>Massarineae</taxon>
        <taxon>Massarinaceae</taxon>
        <taxon>Massarina</taxon>
    </lineage>
</organism>
<evidence type="ECO:0000256" key="4">
    <source>
        <dbReference type="ARBA" id="ARBA00022737"/>
    </source>
</evidence>
<dbReference type="InterPro" id="IPR002108">
    <property type="entry name" value="ADF-H"/>
</dbReference>